<dbReference type="Pfam" id="PF18972">
    <property type="entry name" value="Wheel"/>
    <property type="match status" value="1"/>
</dbReference>
<dbReference type="GO" id="GO:0005634">
    <property type="term" value="C:nucleus"/>
    <property type="evidence" value="ECO:0007669"/>
    <property type="project" value="TreeGrafter"/>
</dbReference>
<dbReference type="EMBL" id="MU251242">
    <property type="protein sequence ID" value="KAG9259239.1"/>
    <property type="molecule type" value="Genomic_DNA"/>
</dbReference>
<sequence length="406" mass="45410">MDLDAIADQVARTMGPQQATGPASNDPTQATRPQLPPGHALHSNMTVDEVVADLNKSPLFMTEYEENDDTAALQALAYEGSPLENGSDFKEKGNEYYRAKLWTDANEFYTKGIQVLAPEEKKRQSGELTTDNEGKIDSDETIQEQRAVLESLYGNRAACHLELKNYRSCWVDCAAALRLNPKNIKAYYRSARALLAVGRIEEADDVCARGLALDENNASLKLVADDIVVKAKARDAKRQKDAEREALLKRREYLLKAALKARNIPTRTTDKPPEMEDTKLELVPDPDDPRSTLSFPTVLLYPKDLESDFIKAFNEMQTLEEHLGYVFPLPWDKQGRYTTEGVECYVETREGGLLKMGKRVTLLKVLGTGKVEVVDGVVRIFVLPKAQADEWVKTFKEQKKAIAGKA</sequence>
<dbReference type="GO" id="GO:0030544">
    <property type="term" value="F:Hsp70 protein binding"/>
    <property type="evidence" value="ECO:0007669"/>
    <property type="project" value="TreeGrafter"/>
</dbReference>
<proteinExistence type="inferred from homology"/>
<accession>A0A9P7ZVR9</accession>
<dbReference type="InterPro" id="IPR019734">
    <property type="entry name" value="TPR_rpt"/>
</dbReference>
<dbReference type="AlphaFoldDB" id="A0A9P7ZVR9"/>
<dbReference type="Gene3D" id="1.25.40.10">
    <property type="entry name" value="Tetratricopeptide repeat domain"/>
    <property type="match status" value="1"/>
</dbReference>
<feature type="compositionally biased region" description="Polar residues" evidence="4">
    <location>
        <begin position="15"/>
        <end position="32"/>
    </location>
</feature>
<gene>
    <name evidence="6" type="ORF">F5Z01DRAFT_642654</name>
</gene>
<feature type="compositionally biased region" description="Basic and acidic residues" evidence="4">
    <location>
        <begin position="268"/>
        <end position="287"/>
    </location>
</feature>
<dbReference type="PANTHER" id="PTHR46035">
    <property type="entry name" value="TETRATRICOPEPTIDE REPEAT PROTEIN 4"/>
    <property type="match status" value="1"/>
</dbReference>
<evidence type="ECO:0000256" key="2">
    <source>
        <dbReference type="ARBA" id="ARBA00022803"/>
    </source>
</evidence>
<feature type="region of interest" description="Disordered" evidence="4">
    <location>
        <begin position="266"/>
        <end position="287"/>
    </location>
</feature>
<feature type="region of interest" description="Disordered" evidence="4">
    <location>
        <begin position="12"/>
        <end position="41"/>
    </location>
</feature>
<dbReference type="SMART" id="SM00028">
    <property type="entry name" value="TPR"/>
    <property type="match status" value="3"/>
</dbReference>
<evidence type="ECO:0000256" key="3">
    <source>
        <dbReference type="ARBA" id="ARBA00023602"/>
    </source>
</evidence>
<dbReference type="CDD" id="cd21381">
    <property type="entry name" value="CTWD_TTC4"/>
    <property type="match status" value="1"/>
</dbReference>
<dbReference type="OrthoDB" id="420195at2759"/>
<evidence type="ECO:0000256" key="1">
    <source>
        <dbReference type="ARBA" id="ARBA00022737"/>
    </source>
</evidence>
<dbReference type="GO" id="GO:0051879">
    <property type="term" value="F:Hsp90 protein binding"/>
    <property type="evidence" value="ECO:0007669"/>
    <property type="project" value="InterPro"/>
</dbReference>
<protein>
    <recommendedName>
        <fullName evidence="5">Cns1/TTC4 wheel domain-containing protein</fullName>
    </recommendedName>
</protein>
<dbReference type="GO" id="GO:0006457">
    <property type="term" value="P:protein folding"/>
    <property type="evidence" value="ECO:0007669"/>
    <property type="project" value="TreeGrafter"/>
</dbReference>
<organism evidence="6 7">
    <name type="scientific">Emericellopsis atlantica</name>
    <dbReference type="NCBI Taxonomy" id="2614577"/>
    <lineage>
        <taxon>Eukaryota</taxon>
        <taxon>Fungi</taxon>
        <taxon>Dikarya</taxon>
        <taxon>Ascomycota</taxon>
        <taxon>Pezizomycotina</taxon>
        <taxon>Sordariomycetes</taxon>
        <taxon>Hypocreomycetidae</taxon>
        <taxon>Hypocreales</taxon>
        <taxon>Bionectriaceae</taxon>
        <taxon>Emericellopsis</taxon>
    </lineage>
</organism>
<keyword evidence="2" id="KW-0802">TPR repeat</keyword>
<keyword evidence="7" id="KW-1185">Reference proteome</keyword>
<keyword evidence="1" id="KW-0677">Repeat</keyword>
<evidence type="ECO:0000259" key="5">
    <source>
        <dbReference type="Pfam" id="PF18972"/>
    </source>
</evidence>
<dbReference type="Proteomes" id="UP000887229">
    <property type="component" value="Unassembled WGS sequence"/>
</dbReference>
<comment type="similarity">
    <text evidence="3">Belongs to the TTC4 family.</text>
</comment>
<dbReference type="GeneID" id="70293563"/>
<dbReference type="RefSeq" id="XP_046123163.1">
    <property type="nucleotide sequence ID" value="XM_046262660.1"/>
</dbReference>
<reference evidence="6" key="1">
    <citation type="journal article" date="2021" name="IMA Fungus">
        <title>Genomic characterization of three marine fungi, including Emericellopsis atlantica sp. nov. with signatures of a generalist lifestyle and marine biomass degradation.</title>
        <authorList>
            <person name="Hagestad O.C."/>
            <person name="Hou L."/>
            <person name="Andersen J.H."/>
            <person name="Hansen E.H."/>
            <person name="Altermark B."/>
            <person name="Li C."/>
            <person name="Kuhnert E."/>
            <person name="Cox R.J."/>
            <person name="Crous P.W."/>
            <person name="Spatafora J.W."/>
            <person name="Lail K."/>
            <person name="Amirebrahimi M."/>
            <person name="Lipzen A."/>
            <person name="Pangilinan J."/>
            <person name="Andreopoulos W."/>
            <person name="Hayes R.D."/>
            <person name="Ng V."/>
            <person name="Grigoriev I.V."/>
            <person name="Jackson S.A."/>
            <person name="Sutton T.D.S."/>
            <person name="Dobson A.D.W."/>
            <person name="Rama T."/>
        </authorList>
    </citation>
    <scope>NUCLEOTIDE SEQUENCE</scope>
    <source>
        <strain evidence="6">TS7</strain>
    </source>
</reference>
<name>A0A9P7ZVR9_9HYPO</name>
<dbReference type="InterPro" id="IPR044059">
    <property type="entry name" value="Csn1/TTC4_wheel"/>
</dbReference>
<dbReference type="InterPro" id="IPR011990">
    <property type="entry name" value="TPR-like_helical_dom_sf"/>
</dbReference>
<comment type="caution">
    <text evidence="6">The sequence shown here is derived from an EMBL/GenBank/DDBJ whole genome shotgun (WGS) entry which is preliminary data.</text>
</comment>
<dbReference type="SUPFAM" id="SSF48452">
    <property type="entry name" value="TPR-like"/>
    <property type="match status" value="1"/>
</dbReference>
<evidence type="ECO:0000256" key="4">
    <source>
        <dbReference type="SAM" id="MobiDB-lite"/>
    </source>
</evidence>
<evidence type="ECO:0000313" key="7">
    <source>
        <dbReference type="Proteomes" id="UP000887229"/>
    </source>
</evidence>
<evidence type="ECO:0000313" key="6">
    <source>
        <dbReference type="EMBL" id="KAG9259239.1"/>
    </source>
</evidence>
<dbReference type="GO" id="GO:0005829">
    <property type="term" value="C:cytosol"/>
    <property type="evidence" value="ECO:0007669"/>
    <property type="project" value="TreeGrafter"/>
</dbReference>
<dbReference type="PANTHER" id="PTHR46035:SF1">
    <property type="entry name" value="TETRATRICOPEPTIDE REPEAT PROTEIN 4"/>
    <property type="match status" value="1"/>
</dbReference>
<feature type="domain" description="Cns1/TTC4 wheel" evidence="5">
    <location>
        <begin position="285"/>
        <end position="395"/>
    </location>
</feature>